<dbReference type="Proteomes" id="UP000829542">
    <property type="component" value="Chromosome"/>
</dbReference>
<evidence type="ECO:0000256" key="1">
    <source>
        <dbReference type="SAM" id="MobiDB-lite"/>
    </source>
</evidence>
<feature type="region of interest" description="Disordered" evidence="1">
    <location>
        <begin position="1"/>
        <end position="20"/>
    </location>
</feature>
<gene>
    <name evidence="2" type="ORF">MMG00_13160</name>
</gene>
<evidence type="ECO:0008006" key="4">
    <source>
        <dbReference type="Google" id="ProtNLM"/>
    </source>
</evidence>
<evidence type="ECO:0000313" key="3">
    <source>
        <dbReference type="Proteomes" id="UP000829542"/>
    </source>
</evidence>
<keyword evidence="3" id="KW-1185">Reference proteome</keyword>
<protein>
    <recommendedName>
        <fullName evidence="4">Transposase</fullName>
    </recommendedName>
</protein>
<organism evidence="2 3">
    <name type="scientific">Ignatzschineria rhizosphaerae</name>
    <dbReference type="NCBI Taxonomy" id="2923279"/>
    <lineage>
        <taxon>Bacteria</taxon>
        <taxon>Pseudomonadati</taxon>
        <taxon>Pseudomonadota</taxon>
        <taxon>Gammaproteobacteria</taxon>
        <taxon>Cardiobacteriales</taxon>
        <taxon>Ignatzschineriaceae</taxon>
        <taxon>Ignatzschineria</taxon>
    </lineage>
</organism>
<proteinExistence type="predicted"/>
<dbReference type="RefSeq" id="WP_242149100.1">
    <property type="nucleotide sequence ID" value="NZ_CP093379.1"/>
</dbReference>
<dbReference type="EMBL" id="CP093379">
    <property type="protein sequence ID" value="UNM96127.1"/>
    <property type="molecule type" value="Genomic_DNA"/>
</dbReference>
<feature type="compositionally biased region" description="Basic and acidic residues" evidence="1">
    <location>
        <begin position="7"/>
        <end position="20"/>
    </location>
</feature>
<evidence type="ECO:0000313" key="2">
    <source>
        <dbReference type="EMBL" id="UNM96127.1"/>
    </source>
</evidence>
<reference evidence="2 3" key="1">
    <citation type="submission" date="2022-03" db="EMBL/GenBank/DDBJ databases">
        <title>Ignatzschineria rhizosphaerae HR5S32.</title>
        <authorList>
            <person name="Sun J.Q."/>
            <person name="Feng J.Y."/>
        </authorList>
    </citation>
    <scope>NUCLEOTIDE SEQUENCE [LARGE SCALE GENOMIC DNA]</scope>
    <source>
        <strain evidence="2 3">HR5S32</strain>
    </source>
</reference>
<accession>A0ABY3X505</accession>
<name>A0ABY3X505_9GAMM</name>
<sequence length="65" mass="7947">MRLNHARKVDLIPKKPDNRTEQEKLIDELTAELLYLRAENDVLKKYQELEEREEQRRLKLKQSRS</sequence>